<dbReference type="InterPro" id="IPR051448">
    <property type="entry name" value="CdaR-like_regulators"/>
</dbReference>
<dbReference type="PANTHER" id="PTHR33744">
    <property type="entry name" value="CARBOHYDRATE DIACID REGULATOR"/>
    <property type="match status" value="1"/>
</dbReference>
<dbReference type="EMBL" id="JAJMLW010000001">
    <property type="protein sequence ID" value="MCI2241666.1"/>
    <property type="molecule type" value="Genomic_DNA"/>
</dbReference>
<accession>A0ABS9WHE2</accession>
<dbReference type="Pfam" id="PF17853">
    <property type="entry name" value="GGDEF_2"/>
    <property type="match status" value="1"/>
</dbReference>
<sequence>MREATVDLSHRFGDVSYVMLLDALEGSRVLHRPRRCARRFSWLETVYDEDNLAARDSRPNTLFLCRVESARQLLERHPSCFCVALAPDDAVPAWVSERNFGNRLVLVQQRERFARYDSLLRSLFVSNLIWENEMDRVVYAHGKLDRLIAVSERTLGNFVCITDTGHNLIACSRGIEPPQAEGADVYRALIEDGCYPPEEIAWIEESILPVSRTRSQLVEAPADERHPCPTLHYPVYIDGAYLFHVTMACSSGPADLLRDLFTKFMKRVLMLCTDFWKATVNLEAPWHRVFLGLINGEPMTDEYVQTQLAKTAVPRARQFRLLYVPFDSNMAQPVRAQVVKAARGLCGGACYPFMLKDRLLVLLYTESDESSALSGQSVWRELRATLYGTFGLQAGVSQAFRRIQDLEKAYREAFAAYSLRGPLKREYDALLGEQAVPCLPFEHALKFYLLTEGHDDDLVAFAFEDCILSRIIEEDRESGTSIAQMVWVYLSHGRNATETAKLMHVHRNTVLYHLSRIEERFDISFDSPLLRSRMVLDYQRLLLDGRV</sequence>
<evidence type="ECO:0000313" key="4">
    <source>
        <dbReference type="EMBL" id="MCI2241666.1"/>
    </source>
</evidence>
<proteinExistence type="inferred from homology"/>
<dbReference type="InterPro" id="IPR042070">
    <property type="entry name" value="PucR_C-HTH_sf"/>
</dbReference>
<evidence type="ECO:0000256" key="1">
    <source>
        <dbReference type="ARBA" id="ARBA00006754"/>
    </source>
</evidence>
<comment type="similarity">
    <text evidence="1">Belongs to the CdaR family.</text>
</comment>
<dbReference type="Gene3D" id="1.10.10.2840">
    <property type="entry name" value="PucR C-terminal helix-turn-helix domain"/>
    <property type="match status" value="1"/>
</dbReference>
<comment type="caution">
    <text evidence="4">The sequence shown here is derived from an EMBL/GenBank/DDBJ whole genome shotgun (WGS) entry which is preliminary data.</text>
</comment>
<dbReference type="InterPro" id="IPR041522">
    <property type="entry name" value="CdaR_GGDEF"/>
</dbReference>
<protein>
    <submittedName>
        <fullName evidence="4">Helix-turn-helix domain-containing protein</fullName>
    </submittedName>
</protein>
<evidence type="ECO:0000259" key="3">
    <source>
        <dbReference type="Pfam" id="PF17853"/>
    </source>
</evidence>
<dbReference type="Proteomes" id="UP001430755">
    <property type="component" value="Unassembled WGS sequence"/>
</dbReference>
<reference evidence="4" key="1">
    <citation type="submission" date="2021-11" db="EMBL/GenBank/DDBJ databases">
        <title>A Novel Adlercreutzia Species, isolated from a Allomyrina dichotoma larva feces.</title>
        <authorList>
            <person name="Suh M.K."/>
        </authorList>
    </citation>
    <scope>NUCLEOTIDE SEQUENCE</scope>
    <source>
        <strain evidence="4">JBNU-10</strain>
    </source>
</reference>
<name>A0ABS9WHE2_9ACTN</name>
<dbReference type="RefSeq" id="WP_242164037.1">
    <property type="nucleotide sequence ID" value="NZ_JAJMLW010000001.1"/>
</dbReference>
<keyword evidence="5" id="KW-1185">Reference proteome</keyword>
<evidence type="ECO:0000259" key="2">
    <source>
        <dbReference type="Pfam" id="PF13556"/>
    </source>
</evidence>
<gene>
    <name evidence="4" type="ORF">LPT13_04755</name>
</gene>
<dbReference type="Pfam" id="PF13556">
    <property type="entry name" value="HTH_30"/>
    <property type="match status" value="1"/>
</dbReference>
<dbReference type="InterPro" id="IPR025736">
    <property type="entry name" value="PucR_C-HTH_dom"/>
</dbReference>
<feature type="domain" description="CdaR GGDEF-like" evidence="3">
    <location>
        <begin position="302"/>
        <end position="417"/>
    </location>
</feature>
<evidence type="ECO:0000313" key="5">
    <source>
        <dbReference type="Proteomes" id="UP001430755"/>
    </source>
</evidence>
<organism evidence="4 5">
    <name type="scientific">Adlercreutzia faecimuris</name>
    <dbReference type="NCBI Taxonomy" id="2897341"/>
    <lineage>
        <taxon>Bacteria</taxon>
        <taxon>Bacillati</taxon>
        <taxon>Actinomycetota</taxon>
        <taxon>Coriobacteriia</taxon>
        <taxon>Eggerthellales</taxon>
        <taxon>Eggerthellaceae</taxon>
        <taxon>Adlercreutzia</taxon>
    </lineage>
</organism>
<feature type="domain" description="PucR C-terminal helix-turn-helix" evidence="2">
    <location>
        <begin position="485"/>
        <end position="530"/>
    </location>
</feature>